<proteinExistence type="inferred from homology"/>
<gene>
    <name evidence="6" type="ORF">AZE42_01305</name>
</gene>
<dbReference type="PANTHER" id="PTHR21661:SF35">
    <property type="entry name" value="EPOXIDE HYDROLASE"/>
    <property type="match status" value="1"/>
</dbReference>
<feature type="active site" description="Nucleophile" evidence="4">
    <location>
        <position position="182"/>
    </location>
</feature>
<dbReference type="PIRSF" id="PIRSF001112">
    <property type="entry name" value="Epoxide_hydrolase"/>
    <property type="match status" value="1"/>
</dbReference>
<keyword evidence="3" id="KW-0378">Hydrolase</keyword>
<evidence type="ECO:0000313" key="6">
    <source>
        <dbReference type="EMBL" id="OJA08802.1"/>
    </source>
</evidence>
<comment type="similarity">
    <text evidence="1">Belongs to the peptidase S33 family.</text>
</comment>
<feature type="domain" description="Epoxide hydrolase N-terminal" evidence="5">
    <location>
        <begin position="7"/>
        <end position="117"/>
    </location>
</feature>
<sequence>MSFSDETPFQINIPDEKLATLRAKLELATFPDELEDAGWKYGAPLADIKRLTEKWRSGYDWRKHEKELNQELPMFTRDIEVDGFGALNIHYVHKKSEVVDAIPLLFCHGWPGSFLEVKKILPLLTDSSPEHPSFHVVAISLPGYGFSEAPHKQGFAAKQYAEVAHKLMLALGYSEYVTQGGDWGFMITRKMACEYGGKHHKAWHTNLPVAAPPSWKSPLSFLAFLLTPWSPEEKAAIERSEWFRTKGSGYHAEQSTQPQTLGYSLADSPVGLLAWIYEKLVLWTDDYKWSDDEVLTWISLYWFSRAGPAASIRIYFELAGERRNLGPNPTIPMGTSYFPKELVAVPAAWLRGVNKVIFESHHTTGGHFPATERPEELVQDMRKMFAKGSNAFAIVPGKTGYA</sequence>
<dbReference type="OrthoDB" id="7130006at2759"/>
<evidence type="ECO:0000256" key="3">
    <source>
        <dbReference type="ARBA" id="ARBA00022801"/>
    </source>
</evidence>
<comment type="caution">
    <text evidence="6">The sequence shown here is derived from an EMBL/GenBank/DDBJ whole genome shotgun (WGS) entry which is preliminary data.</text>
</comment>
<evidence type="ECO:0000313" key="7">
    <source>
        <dbReference type="Proteomes" id="UP000183567"/>
    </source>
</evidence>
<dbReference type="STRING" id="180088.A0A1J8QHB6"/>
<accession>A0A1J8QHB6</accession>
<protein>
    <recommendedName>
        <fullName evidence="5">Epoxide hydrolase N-terminal domain-containing protein</fullName>
    </recommendedName>
</protein>
<dbReference type="Pfam" id="PF06441">
    <property type="entry name" value="EHN"/>
    <property type="match status" value="1"/>
</dbReference>
<dbReference type="PANTHER" id="PTHR21661">
    <property type="entry name" value="EPOXIDE HYDROLASE 1-RELATED"/>
    <property type="match status" value="1"/>
</dbReference>
<dbReference type="EMBL" id="LVVM01006192">
    <property type="protein sequence ID" value="OJA08802.1"/>
    <property type="molecule type" value="Genomic_DNA"/>
</dbReference>
<dbReference type="PRINTS" id="PR00412">
    <property type="entry name" value="EPOXHYDRLASE"/>
</dbReference>
<evidence type="ECO:0000256" key="4">
    <source>
        <dbReference type="PIRSR" id="PIRSR001112-1"/>
    </source>
</evidence>
<organism evidence="6 7">
    <name type="scientific">Rhizopogon vesiculosus</name>
    <dbReference type="NCBI Taxonomy" id="180088"/>
    <lineage>
        <taxon>Eukaryota</taxon>
        <taxon>Fungi</taxon>
        <taxon>Dikarya</taxon>
        <taxon>Basidiomycota</taxon>
        <taxon>Agaricomycotina</taxon>
        <taxon>Agaricomycetes</taxon>
        <taxon>Agaricomycetidae</taxon>
        <taxon>Boletales</taxon>
        <taxon>Suillineae</taxon>
        <taxon>Rhizopogonaceae</taxon>
        <taxon>Rhizopogon</taxon>
    </lineage>
</organism>
<dbReference type="GO" id="GO:0097176">
    <property type="term" value="P:epoxide metabolic process"/>
    <property type="evidence" value="ECO:0007669"/>
    <property type="project" value="TreeGrafter"/>
</dbReference>
<evidence type="ECO:0000259" key="5">
    <source>
        <dbReference type="Pfam" id="PF06441"/>
    </source>
</evidence>
<dbReference type="InterPro" id="IPR016292">
    <property type="entry name" value="Epoxide_hydrolase"/>
</dbReference>
<dbReference type="GO" id="GO:0004301">
    <property type="term" value="F:epoxide hydrolase activity"/>
    <property type="evidence" value="ECO:0007669"/>
    <property type="project" value="TreeGrafter"/>
</dbReference>
<reference evidence="6 7" key="1">
    <citation type="submission" date="2016-03" db="EMBL/GenBank/DDBJ databases">
        <title>Comparative genomics of the ectomycorrhizal sister species Rhizopogon vinicolor and Rhizopogon vesiculosus (Basidiomycota: Boletales) reveals a divergence of the mating type B locus.</title>
        <authorList>
            <person name="Mujic A.B."/>
            <person name="Kuo A."/>
            <person name="Tritt A."/>
            <person name="Lipzen A."/>
            <person name="Chen C."/>
            <person name="Johnson J."/>
            <person name="Sharma A."/>
            <person name="Barry K."/>
            <person name="Grigoriev I.V."/>
            <person name="Spatafora J.W."/>
        </authorList>
    </citation>
    <scope>NUCLEOTIDE SEQUENCE [LARGE SCALE GENOMIC DNA]</scope>
    <source>
        <strain evidence="6 7">AM-OR11-056</strain>
    </source>
</reference>
<dbReference type="AlphaFoldDB" id="A0A1J8QHB6"/>
<keyword evidence="2" id="KW-0058">Aromatic hydrocarbons catabolism</keyword>
<dbReference type="SUPFAM" id="SSF53474">
    <property type="entry name" value="alpha/beta-Hydrolases"/>
    <property type="match status" value="1"/>
</dbReference>
<dbReference type="InterPro" id="IPR029058">
    <property type="entry name" value="AB_hydrolase_fold"/>
</dbReference>
<dbReference type="Gene3D" id="3.40.50.1820">
    <property type="entry name" value="alpha/beta hydrolase"/>
    <property type="match status" value="1"/>
</dbReference>
<feature type="active site" description="Proton acceptor" evidence="4">
    <location>
        <position position="367"/>
    </location>
</feature>
<dbReference type="InterPro" id="IPR010497">
    <property type="entry name" value="Epoxide_hydro_N"/>
</dbReference>
<name>A0A1J8QHB6_9AGAM</name>
<dbReference type="InterPro" id="IPR000639">
    <property type="entry name" value="Epox_hydrolase-like"/>
</dbReference>
<evidence type="ECO:0000256" key="1">
    <source>
        <dbReference type="ARBA" id="ARBA00010088"/>
    </source>
</evidence>
<feature type="active site" description="Proton donor" evidence="4">
    <location>
        <position position="315"/>
    </location>
</feature>
<dbReference type="Proteomes" id="UP000183567">
    <property type="component" value="Unassembled WGS sequence"/>
</dbReference>
<keyword evidence="7" id="KW-1185">Reference proteome</keyword>
<evidence type="ECO:0000256" key="2">
    <source>
        <dbReference type="ARBA" id="ARBA00022797"/>
    </source>
</evidence>